<dbReference type="EMBL" id="GL636101">
    <property type="protein sequence ID" value="EFW12921.1"/>
    <property type="molecule type" value="Genomic_DNA"/>
</dbReference>
<organism evidence="1 2">
    <name type="scientific">Serratia symbiotica str. Tucson</name>
    <dbReference type="NCBI Taxonomy" id="914128"/>
    <lineage>
        <taxon>Bacteria</taxon>
        <taxon>Pseudomonadati</taxon>
        <taxon>Pseudomonadota</taxon>
        <taxon>Gammaproteobacteria</taxon>
        <taxon>Enterobacterales</taxon>
        <taxon>Yersiniaceae</taxon>
        <taxon>Serratia</taxon>
        <taxon>Serratia symbiotica</taxon>
    </lineage>
</organism>
<sequence length="10" mass="1137">MVYLPVLICS</sequence>
<proteinExistence type="predicted"/>
<name>E9CKG3_9GAMM</name>
<reference evidence="2" key="1">
    <citation type="journal article" date="2011" name="Genome Biol. Evol.">
        <title>Massive genomic decay in Serratia symbiotica, a recently evolved symbiont of aphids.</title>
        <authorList>
            <person name="Burke G.R."/>
            <person name="Moran N.A."/>
        </authorList>
    </citation>
    <scope>NUCLEOTIDE SEQUENCE [LARGE SCALE GENOMIC DNA]</scope>
    <source>
        <strain evidence="2">Tucson</strain>
    </source>
</reference>
<protein>
    <submittedName>
        <fullName evidence="1">Uncharacterized protein</fullName>
    </submittedName>
</protein>
<evidence type="ECO:0000313" key="2">
    <source>
        <dbReference type="Proteomes" id="UP000013568"/>
    </source>
</evidence>
<feature type="non-terminal residue" evidence="1">
    <location>
        <position position="10"/>
    </location>
</feature>
<gene>
    <name evidence="1" type="ORF">SSYM_0621</name>
</gene>
<accession>E9CKG3</accession>
<keyword evidence="2" id="KW-1185">Reference proteome</keyword>
<evidence type="ECO:0000313" key="1">
    <source>
        <dbReference type="EMBL" id="EFW12921.1"/>
    </source>
</evidence>
<dbReference type="HOGENOM" id="CLU_3438579_0_0_6"/>
<dbReference type="Proteomes" id="UP000013568">
    <property type="component" value="Unassembled WGS sequence"/>
</dbReference>